<dbReference type="Proteomes" id="UP000061569">
    <property type="component" value="Chromosome"/>
</dbReference>
<sequence length="408" mass="45693">MGRMSRQGLIALALLALVALLGFGGYSLWRKDYVRSEEMVDLPRTGEAASNPLYVLKLALAKDGVKVDARQRLLLSQHPLQPRDTVLIYRDPRTLAAPDAKALLEWVARGGHLIVRTPPWRERLGEAKVPVLEEVGVTLLDAADNEDNGQRSGCANLYERGRESQLVFCGARRFYFYNADAAPEAAWGDEDSAYVYARLPYGEGRVDVLADMDFLSNRGGSALAAFAGVRHGDDEVAQPSNAAFARQVLAPNYRAGTIHLIYAADVPSLWQTLIRNSWMAWLPLLLWLAAWLWQRMQRFGPLRPAPAMERRSLLEHIVASGEHIYRYGYGPSLYASVRAAFLLRLRRRDPYAASIEGEAQLELLAQRYKNEPGLGPAQIRDALAHPLARDHAAFRTRIATLIRMRNRL</sequence>
<protein>
    <submittedName>
        <fullName evidence="1">Uncharacterized protein</fullName>
    </submittedName>
</protein>
<dbReference type="KEGG" id="lez:GLE_5000"/>
<dbReference type="InterPro" id="IPR025646">
    <property type="entry name" value="DUF4350"/>
</dbReference>
<reference evidence="1 2" key="1">
    <citation type="submission" date="2015-11" db="EMBL/GenBank/DDBJ databases">
        <title>Genome sequences of Lysobacter enzymogenes strain C3 and Lysobacter antibioticus ATCC 29479.</title>
        <authorList>
            <person name="Kobayashi D.Y."/>
        </authorList>
    </citation>
    <scope>NUCLEOTIDE SEQUENCE [LARGE SCALE GENOMIC DNA]</scope>
    <source>
        <strain evidence="1 2">C3</strain>
    </source>
</reference>
<gene>
    <name evidence="1" type="ORF">GLE_5000</name>
</gene>
<evidence type="ECO:0000313" key="2">
    <source>
        <dbReference type="Proteomes" id="UP000061569"/>
    </source>
</evidence>
<dbReference type="AlphaFoldDB" id="A0A0S2DPA9"/>
<dbReference type="OrthoDB" id="6638317at2"/>
<evidence type="ECO:0000313" key="1">
    <source>
        <dbReference type="EMBL" id="ALN60341.1"/>
    </source>
</evidence>
<name>A0A0S2DPA9_LYSEN</name>
<accession>A0A0S2DPA9</accession>
<dbReference type="PATRIC" id="fig|69.6.peg.4928"/>
<dbReference type="STRING" id="69.GLE_5000"/>
<organism evidence="1 2">
    <name type="scientific">Lysobacter enzymogenes</name>
    <dbReference type="NCBI Taxonomy" id="69"/>
    <lineage>
        <taxon>Bacteria</taxon>
        <taxon>Pseudomonadati</taxon>
        <taxon>Pseudomonadota</taxon>
        <taxon>Gammaproteobacteria</taxon>
        <taxon>Lysobacterales</taxon>
        <taxon>Lysobacteraceae</taxon>
        <taxon>Lysobacter</taxon>
    </lineage>
</organism>
<dbReference type="Pfam" id="PF14258">
    <property type="entry name" value="DUF4350"/>
    <property type="match status" value="1"/>
</dbReference>
<proteinExistence type="predicted"/>
<dbReference type="EMBL" id="CP013140">
    <property type="protein sequence ID" value="ALN60341.1"/>
    <property type="molecule type" value="Genomic_DNA"/>
</dbReference>